<reference evidence="1" key="1">
    <citation type="submission" date="2019-12" db="EMBL/GenBank/DDBJ databases">
        <title>The whole-genome sequencing of Haloarcula japonica strain pws8.</title>
        <authorList>
            <person name="Verma D.K."/>
            <person name="Gopal K."/>
            <person name="Prasad E.S."/>
        </authorList>
    </citation>
    <scope>NUCLEOTIDE SEQUENCE</scope>
    <source>
        <strain evidence="1">Pws8</strain>
    </source>
</reference>
<evidence type="ECO:0000313" key="1">
    <source>
        <dbReference type="EMBL" id="NLV05227.1"/>
    </source>
</evidence>
<dbReference type="EMBL" id="WOWB01000001">
    <property type="protein sequence ID" value="NLV05227.1"/>
    <property type="molecule type" value="Genomic_DNA"/>
</dbReference>
<dbReference type="RefSeq" id="WP_170082767.1">
    <property type="nucleotide sequence ID" value="NZ_WOWB01000001.1"/>
</dbReference>
<gene>
    <name evidence="1" type="ORF">GOC83_03630</name>
</gene>
<name>A0A847TY23_9EURY</name>
<dbReference type="SUPFAM" id="SSF46785">
    <property type="entry name" value="Winged helix' DNA-binding domain"/>
    <property type="match status" value="1"/>
</dbReference>
<protein>
    <submittedName>
        <fullName evidence="1">Transcriptional regulator</fullName>
    </submittedName>
</protein>
<dbReference type="AlphaFoldDB" id="A0A847TY23"/>
<dbReference type="Gene3D" id="1.10.10.10">
    <property type="entry name" value="Winged helix-like DNA-binding domain superfamily/Winged helix DNA-binding domain"/>
    <property type="match status" value="1"/>
</dbReference>
<organism evidence="1 2">
    <name type="scientific">Haloarcula rubripromontorii</name>
    <dbReference type="NCBI Taxonomy" id="1705562"/>
    <lineage>
        <taxon>Archaea</taxon>
        <taxon>Methanobacteriati</taxon>
        <taxon>Methanobacteriota</taxon>
        <taxon>Stenosarchaea group</taxon>
        <taxon>Halobacteria</taxon>
        <taxon>Halobacteriales</taxon>
        <taxon>Haloarculaceae</taxon>
        <taxon>Haloarcula</taxon>
    </lineage>
</organism>
<sequence>MTEDRDSEGGRPRKYDENDVLMALRDLDDGSGVRTGEVAESVGCSTRTALRRLSSLEEDGEVESVEVTERMKLWSVIGE</sequence>
<evidence type="ECO:0000313" key="2">
    <source>
        <dbReference type="Proteomes" id="UP000610611"/>
    </source>
</evidence>
<dbReference type="Proteomes" id="UP000610611">
    <property type="component" value="Unassembled WGS sequence"/>
</dbReference>
<accession>A0A847TY23</accession>
<comment type="caution">
    <text evidence="1">The sequence shown here is derived from an EMBL/GenBank/DDBJ whole genome shotgun (WGS) entry which is preliminary data.</text>
</comment>
<dbReference type="InterPro" id="IPR036390">
    <property type="entry name" value="WH_DNA-bd_sf"/>
</dbReference>
<dbReference type="InterPro" id="IPR036388">
    <property type="entry name" value="WH-like_DNA-bd_sf"/>
</dbReference>
<proteinExistence type="predicted"/>